<dbReference type="SUPFAM" id="SSF48208">
    <property type="entry name" value="Six-hairpin glycosidases"/>
    <property type="match status" value="1"/>
</dbReference>
<name>G0R0D1_ICHMU</name>
<dbReference type="InterPro" id="IPR008313">
    <property type="entry name" value="GH125"/>
</dbReference>
<accession>G0R0D1</accession>
<dbReference type="GeneID" id="14905163"/>
<dbReference type="Proteomes" id="UP000008983">
    <property type="component" value="Unassembled WGS sequence"/>
</dbReference>
<dbReference type="STRING" id="857967.G0R0D1"/>
<feature type="compositionally biased region" description="Polar residues" evidence="1">
    <location>
        <begin position="186"/>
        <end position="203"/>
    </location>
</feature>
<protein>
    <submittedName>
        <fullName evidence="2">Meiotically up-regulated protein, putative</fullName>
    </submittedName>
</protein>
<evidence type="ECO:0000313" key="3">
    <source>
        <dbReference type="Proteomes" id="UP000008983"/>
    </source>
</evidence>
<dbReference type="OMA" id="WFAWCNS"/>
<dbReference type="EMBL" id="GL984187">
    <property type="protein sequence ID" value="EGR29068.1"/>
    <property type="molecule type" value="Genomic_DNA"/>
</dbReference>
<dbReference type="SMART" id="SM01149">
    <property type="entry name" value="DUF1237"/>
    <property type="match status" value="1"/>
</dbReference>
<reference evidence="2 3" key="1">
    <citation type="submission" date="2011-07" db="EMBL/GenBank/DDBJ databases">
        <authorList>
            <person name="Coyne R."/>
            <person name="Brami D."/>
            <person name="Johnson J."/>
            <person name="Hostetler J."/>
            <person name="Hannick L."/>
            <person name="Clark T."/>
            <person name="Cassidy-Hanley D."/>
            <person name="Inman J."/>
        </authorList>
    </citation>
    <scope>NUCLEOTIDE SEQUENCE [LARGE SCALE GENOMIC DNA]</scope>
    <source>
        <strain evidence="2 3">G5</strain>
    </source>
</reference>
<dbReference type="InParanoid" id="G0R0D1"/>
<organism evidence="2 3">
    <name type="scientific">Ichthyophthirius multifiliis</name>
    <name type="common">White spot disease agent</name>
    <name type="synonym">Ich</name>
    <dbReference type="NCBI Taxonomy" id="5932"/>
    <lineage>
        <taxon>Eukaryota</taxon>
        <taxon>Sar</taxon>
        <taxon>Alveolata</taxon>
        <taxon>Ciliophora</taxon>
        <taxon>Intramacronucleata</taxon>
        <taxon>Oligohymenophorea</taxon>
        <taxon>Hymenostomatida</taxon>
        <taxon>Ophryoglenina</taxon>
        <taxon>Ichthyophthirius</taxon>
    </lineage>
</organism>
<dbReference type="PANTHER" id="PTHR31047">
    <property type="entry name" value="MEIOTICALLY UP-REGULATED GENE 157 PROTEIN"/>
    <property type="match status" value="1"/>
</dbReference>
<dbReference type="PIRSF" id="PIRSF028846">
    <property type="entry name" value="UCP028846"/>
    <property type="match status" value="1"/>
</dbReference>
<dbReference type="GO" id="GO:0005975">
    <property type="term" value="P:carbohydrate metabolic process"/>
    <property type="evidence" value="ECO:0007669"/>
    <property type="project" value="InterPro"/>
</dbReference>
<keyword evidence="3" id="KW-1185">Reference proteome</keyword>
<dbReference type="PANTHER" id="PTHR31047:SF0">
    <property type="entry name" value="MEIOTICALLY UP-REGULATED GENE 157 PROTEIN"/>
    <property type="match status" value="1"/>
</dbReference>
<dbReference type="AlphaFoldDB" id="G0R0D1"/>
<sequence length="426" mass="49063">MFYQNYPNTLDTTIYYFGYNNISNIPDTFIITGDIEAMWQRDSTNQVIPYIRYIKEDKKLLDLILGLINRQINNVLIDPYANAFNFKPTGSPWDSDKSTKLDSQGRQINAMIPELWERKFEIDSLASVLRLQNEFFEQTQGNDSFMTQDYFRALQLIYDVLKDQQKGTFQEDQQGKVHYTFQRFANNPTDSTQHGRGNPSFSDKSGMVKTAFRPSDDACIYAFNIPGNAMLSVQLLKTADSIKEKNATLSQKYEQLSKDIKTDIYLRGITKDNQGNDIFAYEIDGFGNVLKMDDANLPSLLSLTYLGFISQNDTLYINTRKMILDSSQNPYFFKGKQGEGIGGPHIGFQYAWPLSIITRAITSQNDQEILYCLEMLKNTTDDTLFMHESFNVNNSTDYTRTWFAWANSFFGELILHLIDVKPYLVI</sequence>
<feature type="region of interest" description="Disordered" evidence="1">
    <location>
        <begin position="186"/>
        <end position="205"/>
    </location>
</feature>
<dbReference type="OrthoDB" id="7771656at2759"/>
<dbReference type="InterPro" id="IPR012341">
    <property type="entry name" value="6hp_glycosidase-like_sf"/>
</dbReference>
<dbReference type="InterPro" id="IPR008928">
    <property type="entry name" value="6-hairpin_glycosidase_sf"/>
</dbReference>
<dbReference type="Pfam" id="PF06824">
    <property type="entry name" value="Glyco_hydro_125"/>
    <property type="match status" value="1"/>
</dbReference>
<gene>
    <name evidence="2" type="ORF">IMG5_163580</name>
</gene>
<dbReference type="RefSeq" id="XP_004030304.1">
    <property type="nucleotide sequence ID" value="XM_004030256.1"/>
</dbReference>
<dbReference type="Gene3D" id="1.50.10.10">
    <property type="match status" value="1"/>
</dbReference>
<evidence type="ECO:0000256" key="1">
    <source>
        <dbReference type="SAM" id="MobiDB-lite"/>
    </source>
</evidence>
<proteinExistence type="predicted"/>
<evidence type="ECO:0000313" key="2">
    <source>
        <dbReference type="EMBL" id="EGR29068.1"/>
    </source>
</evidence>
<dbReference type="eggNOG" id="ENOG502QR7D">
    <property type="taxonomic scope" value="Eukaryota"/>
</dbReference>